<keyword evidence="1" id="KW-0472">Membrane</keyword>
<organism evidence="2 3">
    <name type="scientific">Cupriavidus neocaledonicus</name>
    <dbReference type="NCBI Taxonomy" id="1040979"/>
    <lineage>
        <taxon>Bacteria</taxon>
        <taxon>Pseudomonadati</taxon>
        <taxon>Pseudomonadota</taxon>
        <taxon>Betaproteobacteria</taxon>
        <taxon>Burkholderiales</taxon>
        <taxon>Burkholderiaceae</taxon>
        <taxon>Cupriavidus</taxon>
    </lineage>
</organism>
<dbReference type="Proteomes" id="UP000255168">
    <property type="component" value="Chromosome I"/>
</dbReference>
<gene>
    <name evidence="2" type="ORF">CBM2607_12450</name>
</gene>
<evidence type="ECO:0000313" key="2">
    <source>
        <dbReference type="EMBL" id="SPD47510.1"/>
    </source>
</evidence>
<keyword evidence="1" id="KW-1133">Transmembrane helix</keyword>
<dbReference type="AlphaFoldDB" id="A0A375HBB2"/>
<evidence type="ECO:0000313" key="3">
    <source>
        <dbReference type="Proteomes" id="UP000255168"/>
    </source>
</evidence>
<feature type="transmembrane region" description="Helical" evidence="1">
    <location>
        <begin position="24"/>
        <end position="47"/>
    </location>
</feature>
<proteinExistence type="predicted"/>
<name>A0A375HBB2_9BURK</name>
<protein>
    <submittedName>
        <fullName evidence="2">Uncharacterized protein</fullName>
    </submittedName>
</protein>
<keyword evidence="1" id="KW-0812">Transmembrane</keyword>
<sequence length="57" mass="6818">MKPLRKEWLHSVRHRITSLIRKRLIFSTLGLGYILMGSPLILMKIFLRIIRTEVLQM</sequence>
<reference evidence="2 3" key="1">
    <citation type="submission" date="2018-01" db="EMBL/GenBank/DDBJ databases">
        <authorList>
            <person name="Clerissi C."/>
        </authorList>
    </citation>
    <scope>NUCLEOTIDE SEQUENCE [LARGE SCALE GENOMIC DNA]</scope>
    <source>
        <strain evidence="2">Cupriavidus taiwanensis STM 6160</strain>
    </source>
</reference>
<evidence type="ECO:0000256" key="1">
    <source>
        <dbReference type="SAM" id="Phobius"/>
    </source>
</evidence>
<accession>A0A375HBB2</accession>
<dbReference type="EMBL" id="LT984806">
    <property type="protein sequence ID" value="SPD47510.1"/>
    <property type="molecule type" value="Genomic_DNA"/>
</dbReference>